<reference evidence="2 3" key="1">
    <citation type="submission" date="2019-10" db="EMBL/GenBank/DDBJ databases">
        <title>Genome Sequences from Six Type Strain Members of the Archaeal Family Sulfolobaceae: Acidianus ambivalens, Acidianus infernus, Metallosphaera prunae, Stygiolobus azoricus, Sulfolobus metallicus, and Sulfurisphaera ohwakuensis.</title>
        <authorList>
            <person name="Counts J.A."/>
            <person name="Kelly R.M."/>
        </authorList>
    </citation>
    <scope>NUCLEOTIDE SEQUENCE [LARGE SCALE GENOMIC DNA]</scope>
    <source>
        <strain evidence="2 3">TA-1</strain>
    </source>
</reference>
<dbReference type="KEGG" id="soh:D1869_13795"/>
<dbReference type="InterPro" id="IPR009561">
    <property type="entry name" value="DUF1177"/>
</dbReference>
<proteinExistence type="predicted"/>
<dbReference type="Proteomes" id="UP000427373">
    <property type="component" value="Chromosome"/>
</dbReference>
<keyword evidence="3" id="KW-1185">Reference proteome</keyword>
<reference evidence="1 4" key="2">
    <citation type="submission" date="2020-08" db="EMBL/GenBank/DDBJ databases">
        <title>Genomic Encyclopedia of Type Strains, Phase IV (KMG-IV): sequencing the most valuable type-strain genomes for metagenomic binning, comparative biology and taxonomic classification.</title>
        <authorList>
            <person name="Goeker M."/>
        </authorList>
    </citation>
    <scope>NUCLEOTIDE SEQUENCE [LARGE SCALE GENOMIC DNA]</scope>
    <source>
        <strain evidence="1 4">DSM 12421</strain>
    </source>
</reference>
<dbReference type="RefSeq" id="WP_156015632.1">
    <property type="nucleotide sequence ID" value="NZ_CP045484.1"/>
</dbReference>
<dbReference type="GeneID" id="42802338"/>
<gene>
    <name evidence="2" type="ORF">D1869_13795</name>
    <name evidence="1" type="ORF">HNQ62_002308</name>
</gene>
<dbReference type="EMBL" id="CP045484">
    <property type="protein sequence ID" value="QGR18144.1"/>
    <property type="molecule type" value="Genomic_DNA"/>
</dbReference>
<organism evidence="2 3">
    <name type="scientific">Sulfurisphaera ohwakuensis</name>
    <dbReference type="NCBI Taxonomy" id="69656"/>
    <lineage>
        <taxon>Archaea</taxon>
        <taxon>Thermoproteota</taxon>
        <taxon>Thermoprotei</taxon>
        <taxon>Sulfolobales</taxon>
        <taxon>Sulfolobaceae</taxon>
        <taxon>Sulfurisphaera</taxon>
    </lineage>
</organism>
<evidence type="ECO:0000313" key="2">
    <source>
        <dbReference type="EMBL" id="QGR18144.1"/>
    </source>
</evidence>
<accession>A0A650CJU2</accession>
<evidence type="ECO:0000313" key="4">
    <source>
        <dbReference type="Proteomes" id="UP000582213"/>
    </source>
</evidence>
<protein>
    <submittedName>
        <fullName evidence="2">DUF1177 family protein</fullName>
    </submittedName>
</protein>
<name>A0A650CJU2_SULOH</name>
<dbReference type="AlphaFoldDB" id="A0A650CJU2"/>
<sequence length="295" mass="33029">MILKTLIDVIDILESKNPLEMIRKRLENKVEYEEITVGEVPYIKVLYKGGGKDKIEILGRLGAIQMVGTSKGLVSDADGAIITLTTLFELLDLMDKGVAFNIDILFVTNLATKAKLIPHKPFDFMVPLMGLDDALKIEVDPTASFILSIDSTKGNRLAKYNDFALTHVVKDGYILKLHDNVIDIYNRVTEHEIYMVPLTTGDLTPLDYNVYHISTLISPWLYTSSPVVGLATVSKQVIPGYETGVQNLTMFEHASRFCVELIKYLEKGGKVYDENELMELESKLGKSNLIKAKRV</sequence>
<evidence type="ECO:0000313" key="3">
    <source>
        <dbReference type="Proteomes" id="UP000427373"/>
    </source>
</evidence>
<dbReference type="OrthoDB" id="34161at2157"/>
<dbReference type="EMBL" id="JACHFY010000017">
    <property type="protein sequence ID" value="MBB5254534.1"/>
    <property type="molecule type" value="Genomic_DNA"/>
</dbReference>
<dbReference type="Pfam" id="PF06675">
    <property type="entry name" value="DUF1177"/>
    <property type="match status" value="1"/>
</dbReference>
<evidence type="ECO:0000313" key="1">
    <source>
        <dbReference type="EMBL" id="MBB5254534.1"/>
    </source>
</evidence>
<dbReference type="Proteomes" id="UP000582213">
    <property type="component" value="Unassembled WGS sequence"/>
</dbReference>